<organism evidence="2 3">
    <name type="scientific">Polyplax serrata</name>
    <name type="common">Common mouse louse</name>
    <dbReference type="NCBI Taxonomy" id="468196"/>
    <lineage>
        <taxon>Eukaryota</taxon>
        <taxon>Metazoa</taxon>
        <taxon>Ecdysozoa</taxon>
        <taxon>Arthropoda</taxon>
        <taxon>Hexapoda</taxon>
        <taxon>Insecta</taxon>
        <taxon>Pterygota</taxon>
        <taxon>Neoptera</taxon>
        <taxon>Paraneoptera</taxon>
        <taxon>Psocodea</taxon>
        <taxon>Troctomorpha</taxon>
        <taxon>Phthiraptera</taxon>
        <taxon>Anoplura</taxon>
        <taxon>Polyplacidae</taxon>
        <taxon>Polyplax</taxon>
    </lineage>
</organism>
<feature type="compositionally biased region" description="Gly residues" evidence="1">
    <location>
        <begin position="19"/>
        <end position="31"/>
    </location>
</feature>
<feature type="region of interest" description="Disordered" evidence="1">
    <location>
        <begin position="1"/>
        <end position="44"/>
    </location>
</feature>
<comment type="caution">
    <text evidence="2">The sequence shown here is derived from an EMBL/GenBank/DDBJ whole genome shotgun (WGS) entry which is preliminary data.</text>
</comment>
<dbReference type="EMBL" id="JAWJWE010000036">
    <property type="protein sequence ID" value="KAK6628609.1"/>
    <property type="molecule type" value="Genomic_DNA"/>
</dbReference>
<gene>
    <name evidence="2" type="ORF">RUM43_002424</name>
</gene>
<reference evidence="2 3" key="1">
    <citation type="submission" date="2023-10" db="EMBL/GenBank/DDBJ databases">
        <title>Genomes of two closely related lineages of the louse Polyplax serrata with different host specificities.</title>
        <authorList>
            <person name="Martinu J."/>
            <person name="Tarabai H."/>
            <person name="Stefka J."/>
            <person name="Hypsa V."/>
        </authorList>
    </citation>
    <scope>NUCLEOTIDE SEQUENCE [LARGE SCALE GENOMIC DNA]</scope>
    <source>
        <strain evidence="2">HR10_N</strain>
    </source>
</reference>
<protein>
    <submittedName>
        <fullName evidence="2">Uncharacterized protein</fullName>
    </submittedName>
</protein>
<feature type="compositionally biased region" description="Low complexity" evidence="1">
    <location>
        <begin position="1"/>
        <end position="13"/>
    </location>
</feature>
<accession>A0AAN8NYT3</accession>
<dbReference type="AlphaFoldDB" id="A0AAN8NYT3"/>
<proteinExistence type="predicted"/>
<name>A0AAN8NYT3_POLSC</name>
<evidence type="ECO:0000313" key="3">
    <source>
        <dbReference type="Proteomes" id="UP001372834"/>
    </source>
</evidence>
<dbReference type="Proteomes" id="UP001372834">
    <property type="component" value="Unassembled WGS sequence"/>
</dbReference>
<evidence type="ECO:0000313" key="2">
    <source>
        <dbReference type="EMBL" id="KAK6628609.1"/>
    </source>
</evidence>
<sequence>MQQQQQHQQQQKQSCAAGGDDGGGGRKGLGDQGRVQGCTRVQKEKTKAESVGNQLLCRKLVSKLESTRRLQKLVSCQPSVHSLPNPASSPPKIKAFDGRFHESGLTLLLTDIMKKKTKNPRDVVNKFCGCFEGGGS</sequence>
<evidence type="ECO:0000256" key="1">
    <source>
        <dbReference type="SAM" id="MobiDB-lite"/>
    </source>
</evidence>